<dbReference type="InterPro" id="IPR003593">
    <property type="entry name" value="AAA+_ATPase"/>
</dbReference>
<dbReference type="InterPro" id="IPR013611">
    <property type="entry name" value="Transp-assoc_OB_typ2"/>
</dbReference>
<dbReference type="GO" id="GO:0015847">
    <property type="term" value="P:putrescine transport"/>
    <property type="evidence" value="ECO:0007669"/>
    <property type="project" value="UniProtKB-ARBA"/>
</dbReference>
<dbReference type="InterPro" id="IPR008995">
    <property type="entry name" value="Mo/tungstate-bd_C_term_dom"/>
</dbReference>
<accession>A0A916RJV2</accession>
<dbReference type="InterPro" id="IPR050093">
    <property type="entry name" value="ABC_SmlMolc_Importer"/>
</dbReference>
<dbReference type="InterPro" id="IPR003439">
    <property type="entry name" value="ABC_transporter-like_ATP-bd"/>
</dbReference>
<dbReference type="FunFam" id="3.40.50.300:FF:000133">
    <property type="entry name" value="Spermidine/putrescine import ATP-binding protein PotA"/>
    <property type="match status" value="1"/>
</dbReference>
<evidence type="ECO:0000256" key="3">
    <source>
        <dbReference type="ARBA" id="ARBA00022741"/>
    </source>
</evidence>
<evidence type="ECO:0000256" key="2">
    <source>
        <dbReference type="ARBA" id="ARBA00022448"/>
    </source>
</evidence>
<keyword evidence="4" id="KW-0067">ATP-binding</keyword>
<dbReference type="PROSITE" id="PS00211">
    <property type="entry name" value="ABC_TRANSPORTER_1"/>
    <property type="match status" value="1"/>
</dbReference>
<dbReference type="Gene3D" id="3.40.50.300">
    <property type="entry name" value="P-loop containing nucleotide triphosphate hydrolases"/>
    <property type="match status" value="1"/>
</dbReference>
<dbReference type="InterPro" id="IPR027417">
    <property type="entry name" value="P-loop_NTPase"/>
</dbReference>
<evidence type="ECO:0000259" key="5">
    <source>
        <dbReference type="PROSITE" id="PS50893"/>
    </source>
</evidence>
<dbReference type="GO" id="GO:0043190">
    <property type="term" value="C:ATP-binding cassette (ABC) transporter complex"/>
    <property type="evidence" value="ECO:0007669"/>
    <property type="project" value="InterPro"/>
</dbReference>
<dbReference type="Pfam" id="PF00005">
    <property type="entry name" value="ABC_tran"/>
    <property type="match status" value="1"/>
</dbReference>
<proteinExistence type="inferred from homology"/>
<organism evidence="6 7">
    <name type="scientific">Nitratireductor aestuarii</name>
    <dbReference type="NCBI Taxonomy" id="1735103"/>
    <lineage>
        <taxon>Bacteria</taxon>
        <taxon>Pseudomonadati</taxon>
        <taxon>Pseudomonadota</taxon>
        <taxon>Alphaproteobacteria</taxon>
        <taxon>Hyphomicrobiales</taxon>
        <taxon>Phyllobacteriaceae</taxon>
        <taxon>Nitratireductor</taxon>
    </lineage>
</organism>
<dbReference type="AlphaFoldDB" id="A0A916RJV2"/>
<sequence>MTTATTSIAGTAPINTRGVGVRFEQLSKRYGDFYAVDSLDLNVAPGEFLSILGPSGSGKTTVLMLIAGFVAPTSGRLLLGDQDISQIPPYKRNIGVVFQNYALFPHLDVRRNVGFPLEVRGVPKDEIAKRVNWALERVHMEKFADRRISQLSGGQQQRIALARAIVFEPRALLMDEPLAALDRNLRQDMQYEIRSLQRSLGQTVIYVTHDQEEALNLSDRVAVMNLGRLQQVDTPKNLYLRPANPFVAGFFGEANLLSGKTQGGVFTTDAGIRLPVTETREGPAVLCVRPEMIVFGDERKSDFPSLTGTVLETRYRGSILHIELDTPLGKINAVQHINTTNDAPAEGTTLEFGWDPNLGHVMMGQV</sequence>
<comment type="similarity">
    <text evidence="1">Belongs to the ABC transporter superfamily.</text>
</comment>
<comment type="caution">
    <text evidence="6">The sequence shown here is derived from an EMBL/GenBank/DDBJ whole genome shotgun (WGS) entry which is preliminary data.</text>
</comment>
<dbReference type="Pfam" id="PF08402">
    <property type="entry name" value="TOBE_2"/>
    <property type="match status" value="1"/>
</dbReference>
<dbReference type="GO" id="GO:0005524">
    <property type="term" value="F:ATP binding"/>
    <property type="evidence" value="ECO:0007669"/>
    <property type="project" value="UniProtKB-KW"/>
</dbReference>
<dbReference type="InterPro" id="IPR017871">
    <property type="entry name" value="ABC_transporter-like_CS"/>
</dbReference>
<dbReference type="GO" id="GO:0016887">
    <property type="term" value="F:ATP hydrolysis activity"/>
    <property type="evidence" value="ECO:0007669"/>
    <property type="project" value="InterPro"/>
</dbReference>
<keyword evidence="7" id="KW-1185">Reference proteome</keyword>
<reference evidence="6" key="2">
    <citation type="submission" date="2020-09" db="EMBL/GenBank/DDBJ databases">
        <authorList>
            <person name="Sun Q."/>
            <person name="Zhou Y."/>
        </authorList>
    </citation>
    <scope>NUCLEOTIDE SEQUENCE</scope>
    <source>
        <strain evidence="6">CGMCC 1.15320</strain>
    </source>
</reference>
<dbReference type="GO" id="GO:0022857">
    <property type="term" value="F:transmembrane transporter activity"/>
    <property type="evidence" value="ECO:0007669"/>
    <property type="project" value="InterPro"/>
</dbReference>
<dbReference type="Gene3D" id="2.40.50.100">
    <property type="match status" value="1"/>
</dbReference>
<name>A0A916RJV2_9HYPH</name>
<evidence type="ECO:0000313" key="7">
    <source>
        <dbReference type="Proteomes" id="UP000636264"/>
    </source>
</evidence>
<evidence type="ECO:0000256" key="1">
    <source>
        <dbReference type="ARBA" id="ARBA00005417"/>
    </source>
</evidence>
<gene>
    <name evidence="6" type="ORF">GCM10011385_07400</name>
</gene>
<dbReference type="PANTHER" id="PTHR42781">
    <property type="entry name" value="SPERMIDINE/PUTRESCINE IMPORT ATP-BINDING PROTEIN POTA"/>
    <property type="match status" value="1"/>
</dbReference>
<reference evidence="6" key="1">
    <citation type="journal article" date="2014" name="Int. J. Syst. Evol. Microbiol.">
        <title>Complete genome sequence of Corynebacterium casei LMG S-19264T (=DSM 44701T), isolated from a smear-ripened cheese.</title>
        <authorList>
            <consortium name="US DOE Joint Genome Institute (JGI-PGF)"/>
            <person name="Walter F."/>
            <person name="Albersmeier A."/>
            <person name="Kalinowski J."/>
            <person name="Ruckert C."/>
        </authorList>
    </citation>
    <scope>NUCLEOTIDE SEQUENCE</scope>
    <source>
        <strain evidence="6">CGMCC 1.15320</strain>
    </source>
</reference>
<keyword evidence="2" id="KW-0813">Transport</keyword>
<dbReference type="SMART" id="SM00382">
    <property type="entry name" value="AAA"/>
    <property type="match status" value="1"/>
</dbReference>
<evidence type="ECO:0000256" key="4">
    <source>
        <dbReference type="ARBA" id="ARBA00022840"/>
    </source>
</evidence>
<dbReference type="PANTHER" id="PTHR42781:SF4">
    <property type="entry name" value="SPERMIDINE_PUTRESCINE IMPORT ATP-BINDING PROTEIN POTA"/>
    <property type="match status" value="1"/>
</dbReference>
<dbReference type="Proteomes" id="UP000636264">
    <property type="component" value="Unassembled WGS sequence"/>
</dbReference>
<dbReference type="PROSITE" id="PS50893">
    <property type="entry name" value="ABC_TRANSPORTER_2"/>
    <property type="match status" value="1"/>
</dbReference>
<dbReference type="SUPFAM" id="SSF50331">
    <property type="entry name" value="MOP-like"/>
    <property type="match status" value="1"/>
</dbReference>
<feature type="domain" description="ABC transporter" evidence="5">
    <location>
        <begin position="21"/>
        <end position="251"/>
    </location>
</feature>
<evidence type="ECO:0000313" key="6">
    <source>
        <dbReference type="EMBL" id="GGA56422.1"/>
    </source>
</evidence>
<protein>
    <submittedName>
        <fullName evidence="6">Polyamine-transporting ATPase</fullName>
    </submittedName>
</protein>
<dbReference type="RefSeq" id="WP_188719613.1">
    <property type="nucleotide sequence ID" value="NZ_BMIF01000002.1"/>
</dbReference>
<dbReference type="SUPFAM" id="SSF52540">
    <property type="entry name" value="P-loop containing nucleoside triphosphate hydrolases"/>
    <property type="match status" value="1"/>
</dbReference>
<keyword evidence="3" id="KW-0547">Nucleotide-binding</keyword>
<dbReference type="EMBL" id="BMIF01000002">
    <property type="protein sequence ID" value="GGA56422.1"/>
    <property type="molecule type" value="Genomic_DNA"/>
</dbReference>